<keyword evidence="2" id="KW-1185">Reference proteome</keyword>
<dbReference type="EMBL" id="JBHUMX010000019">
    <property type="protein sequence ID" value="MFD2628747.1"/>
    <property type="molecule type" value="Genomic_DNA"/>
</dbReference>
<evidence type="ECO:0000313" key="2">
    <source>
        <dbReference type="Proteomes" id="UP001597451"/>
    </source>
</evidence>
<reference evidence="2" key="1">
    <citation type="journal article" date="2019" name="Int. J. Syst. Evol. Microbiol.">
        <title>The Global Catalogue of Microorganisms (GCM) 10K type strain sequencing project: providing services to taxonomists for standard genome sequencing and annotation.</title>
        <authorList>
            <consortium name="The Broad Institute Genomics Platform"/>
            <consortium name="The Broad Institute Genome Sequencing Center for Infectious Disease"/>
            <person name="Wu L."/>
            <person name="Ma J."/>
        </authorList>
    </citation>
    <scope>NUCLEOTIDE SEQUENCE [LARGE SCALE GENOMIC DNA]</scope>
    <source>
        <strain evidence="2">TISTR 1858</strain>
    </source>
</reference>
<evidence type="ECO:0000313" key="1">
    <source>
        <dbReference type="EMBL" id="MFD2628747.1"/>
    </source>
</evidence>
<dbReference type="Proteomes" id="UP001597451">
    <property type="component" value="Unassembled WGS sequence"/>
</dbReference>
<proteinExistence type="predicted"/>
<organism evidence="1 2">
    <name type="scientific">Oceanobacillus kapialis</name>
    <dbReference type="NCBI Taxonomy" id="481353"/>
    <lineage>
        <taxon>Bacteria</taxon>
        <taxon>Bacillati</taxon>
        <taxon>Bacillota</taxon>
        <taxon>Bacilli</taxon>
        <taxon>Bacillales</taxon>
        <taxon>Bacillaceae</taxon>
        <taxon>Oceanobacillus</taxon>
    </lineage>
</organism>
<protein>
    <submittedName>
        <fullName evidence="1">Uncharacterized protein</fullName>
    </submittedName>
</protein>
<accession>A0ABW5PZC4</accession>
<name>A0ABW5PZC4_9BACI</name>
<sequence>MSEKKVIMTIENVRIKEYDSMNVTVERYENVFIPRTKETIQKWVFKGYSKSILSALLFIQRKELLIDREQIKNLNDFVKHVEQSNIRLMEVMKE</sequence>
<dbReference type="RefSeq" id="WP_379561489.1">
    <property type="nucleotide sequence ID" value="NZ_JBHUMX010000019.1"/>
</dbReference>
<comment type="caution">
    <text evidence="1">The sequence shown here is derived from an EMBL/GenBank/DDBJ whole genome shotgun (WGS) entry which is preliminary data.</text>
</comment>
<gene>
    <name evidence="1" type="ORF">ACFSUN_08090</name>
</gene>